<dbReference type="OrthoDB" id="346027at2157"/>
<accession>A0A2H4Q1L6</accession>
<reference evidence="2 3" key="1">
    <citation type="submission" date="2016-10" db="EMBL/GenBank/DDBJ databases">
        <authorList>
            <person name="de Groot N.N."/>
        </authorList>
    </citation>
    <scope>NUCLEOTIDE SEQUENCE [LARGE SCALE GENOMIC DNA]</scope>
    <source>
        <strain evidence="2 3">DSM 22187</strain>
    </source>
</reference>
<evidence type="ECO:0000256" key="1">
    <source>
        <dbReference type="SAM" id="Coils"/>
    </source>
</evidence>
<dbReference type="Proteomes" id="UP000198888">
    <property type="component" value="Unassembled WGS sequence"/>
</dbReference>
<feature type="coiled-coil region" evidence="1">
    <location>
        <begin position="1168"/>
        <end position="1218"/>
    </location>
</feature>
<name>A0A1H6VR69_9EURY</name>
<feature type="coiled-coil region" evidence="1">
    <location>
        <begin position="1003"/>
        <end position="1037"/>
    </location>
</feature>
<organism evidence="2 3">
    <name type="scientific">Halohasta litchfieldiae</name>
    <dbReference type="NCBI Taxonomy" id="1073996"/>
    <lineage>
        <taxon>Archaea</taxon>
        <taxon>Methanobacteriati</taxon>
        <taxon>Methanobacteriota</taxon>
        <taxon>Stenosarchaea group</taxon>
        <taxon>Halobacteria</taxon>
        <taxon>Halobacteriales</taxon>
        <taxon>Haloferacaceae</taxon>
        <taxon>Halohasta</taxon>
    </lineage>
</organism>
<accession>A0A1H6VR69</accession>
<evidence type="ECO:0000313" key="3">
    <source>
        <dbReference type="Proteomes" id="UP000198888"/>
    </source>
</evidence>
<keyword evidence="1" id="KW-0175">Coiled coil</keyword>
<dbReference type="GeneID" id="35002285"/>
<protein>
    <submittedName>
        <fullName evidence="2">Uncharacterized protein</fullName>
    </submittedName>
</protein>
<gene>
    <name evidence="2" type="ORF">SAMN05444271_11934</name>
</gene>
<keyword evidence="3" id="KW-1185">Reference proteome</keyword>
<sequence>MSETVASSNTDELLDLIRKDEGIISTHTASDLEDSAESVEEKYRTYAETHISLGDTSGFEQSVYDSLTENESSTKGYLYGPFGYGKTSTSVSIWHKLNQNEIIAVPPFTVSSFSDIMRATYGWMHYKLRTEAPPYVDKLEDIRKSYLEKEIRSYAEEKKDAHDVGVDKLVTMFEEMERTGELDLSINADTLIDFFDECTKLATDAGFEGLVVLGDELQQYFKSADNRQDAEANFRDLIWDIHSGAQIDNKFGFFVSMPAQTKSSLDTRAGDVLNRLESDNLMLNLENVYGQDFPAELWNEYASRFAFEDQQYDVITSHALNAIGQICSRPELSNGPRTVIDLFRIALQKYQTSRDAFTALDLAEAFYNGEVRFQGSSTIIQSAIGDALDHSSVATDEQKTFILLCAVFPEQGIPEAAVEEYGLIDARRHLSKKLHGEVIKVIDEGYTLIDVTRSDGPQDVVRELIRDFWSEYDTDHPNAEYAHNALANRLVGGEIFKPQRGKLEGWGVGDGLDKEAPQVYRKHGMIGTFDPTYPKRSATVSVTDPAHEDNVVGSANIGPGEADNDIAFNFVLGWEKADETVDPHIRRDSSREFTFMLNGRKTFEELPNGIEFLRDAMDPKAVNPFLMLALVDYLDTTDRDLDPQQQQRIESFQNSLLKQAIQTLFGEELIGNAPFKIRRAGKMAVSTVFREAMQDLYPDYSTLITSTQYESVMGDYLDFLDSLQTVSLCRGIESLKQPKDEVAQRFGLKNTSPFDGRIKKHYSDLLTVENSDKDEYEVRTTLHPFEQFIVDELESGDREEFPLEEIQQTGYNKGYKTEELDLIFEFLSRRRIVGLDEDDSLVLLETDYSIAQVEEILTTGRDLLTKIKKLDQDAVPDGVETAFSEVESVLEETNPEDGERLETLYYHAKEQVEGLEQQGEILYTRHHQACQDLKNRIERKSRQIVPNHLDNTIEGGVQFVGGVNDARSSIRGEYTDINNKLTETATNLEGTLKTQNGTGIEGAVELSKKQKEAESELESVDEEIEKLEEDAEKLKDWKAFTAQVAGVKEEITDYARTFDEGTVEEEDEINRFISQISERFAEDPVGALDNLEGFKENLDRIESQYKSKRKEHQKVFDEKRERLKEILQEATDGKARGLRSANFSIRNPEESRRNLLEEFKDTYKKSVLGRAEENIEDARREIEYARVVGIEKTVDANHNEVEERILTAESTLQSLRSELDQFSFTDIGDVTNLGTGGGDLVETTEKINEDAKEFRYEQEPDGETIEETLKRIEDHRRVDFKDLLMEYHDNGDTIDPEELLDRIQRLFVLNQIDIEISQRRGR</sequence>
<proteinExistence type="predicted"/>
<dbReference type="STRING" id="1073996.SAMN05444271_11934"/>
<dbReference type="RefSeq" id="WP_089673072.1">
    <property type="nucleotide sequence ID" value="NZ_CP024845.1"/>
</dbReference>
<dbReference type="EMBL" id="FNYR01000019">
    <property type="protein sequence ID" value="SEJ07139.1"/>
    <property type="molecule type" value="Genomic_DNA"/>
</dbReference>
<evidence type="ECO:0000313" key="2">
    <source>
        <dbReference type="EMBL" id="SEJ07139.1"/>
    </source>
</evidence>
<dbReference type="KEGG" id="hae:halTADL_1481"/>
<feature type="coiled-coil region" evidence="1">
    <location>
        <begin position="1091"/>
        <end position="1129"/>
    </location>
</feature>